<dbReference type="InterPro" id="IPR019783">
    <property type="entry name" value="SDO1/SBDS_N"/>
</dbReference>
<protein>
    <submittedName>
        <fullName evidence="11">Ribosome maturation protein SDO1</fullName>
    </submittedName>
</protein>
<keyword evidence="6" id="KW-0539">Nucleus</keyword>
<evidence type="ECO:0000256" key="2">
    <source>
        <dbReference type="ARBA" id="ARBA00004496"/>
    </source>
</evidence>
<accession>A0A061QXC4</accession>
<feature type="region of interest" description="Disordered" evidence="8">
    <location>
        <begin position="287"/>
        <end position="312"/>
    </location>
</feature>
<dbReference type="Gene3D" id="3.30.1250.10">
    <property type="entry name" value="Ribosome maturation protein SBDS, N-terminal domain"/>
    <property type="match status" value="1"/>
</dbReference>
<evidence type="ECO:0000256" key="1">
    <source>
        <dbReference type="ARBA" id="ARBA00004123"/>
    </source>
</evidence>
<dbReference type="SUPFAM" id="SSF89895">
    <property type="entry name" value="FYSH domain"/>
    <property type="match status" value="1"/>
</dbReference>
<feature type="domain" description="Ribosome maturation protein SDO1/SBDS N-terminal" evidence="9">
    <location>
        <begin position="16"/>
        <end position="103"/>
    </location>
</feature>
<dbReference type="InterPro" id="IPR018978">
    <property type="entry name" value="SDO1/SBDS_central"/>
</dbReference>
<dbReference type="GO" id="GO:0005737">
    <property type="term" value="C:cytoplasm"/>
    <property type="evidence" value="ECO:0007669"/>
    <property type="project" value="UniProtKB-SubCell"/>
</dbReference>
<organism evidence="11">
    <name type="scientific">Tetraselmis sp. GSL018</name>
    <dbReference type="NCBI Taxonomy" id="582737"/>
    <lineage>
        <taxon>Eukaryota</taxon>
        <taxon>Viridiplantae</taxon>
        <taxon>Chlorophyta</taxon>
        <taxon>core chlorophytes</taxon>
        <taxon>Chlorodendrophyceae</taxon>
        <taxon>Chlorodendrales</taxon>
        <taxon>Chlorodendraceae</taxon>
        <taxon>Tetraselmis</taxon>
    </lineage>
</organism>
<dbReference type="PANTHER" id="PTHR10927">
    <property type="entry name" value="RIBOSOME MATURATION PROTEIN SBDS"/>
    <property type="match status" value="1"/>
</dbReference>
<dbReference type="EMBL" id="GBEZ01022478">
    <property type="protein sequence ID" value="JAC64363.1"/>
    <property type="molecule type" value="Transcribed_RNA"/>
</dbReference>
<evidence type="ECO:0000256" key="3">
    <source>
        <dbReference type="ARBA" id="ARBA00007433"/>
    </source>
</evidence>
<dbReference type="Pfam" id="PF01172">
    <property type="entry name" value="SBDS_N"/>
    <property type="match status" value="1"/>
</dbReference>
<dbReference type="Pfam" id="PF09377">
    <property type="entry name" value="SBDS_domain_II"/>
    <property type="match status" value="1"/>
</dbReference>
<evidence type="ECO:0000259" key="9">
    <source>
        <dbReference type="Pfam" id="PF01172"/>
    </source>
</evidence>
<dbReference type="Gene3D" id="3.30.70.240">
    <property type="match status" value="1"/>
</dbReference>
<evidence type="ECO:0000259" key="10">
    <source>
        <dbReference type="Pfam" id="PF09377"/>
    </source>
</evidence>
<proteinExistence type="inferred from homology"/>
<feature type="compositionally biased region" description="Low complexity" evidence="8">
    <location>
        <begin position="289"/>
        <end position="301"/>
    </location>
</feature>
<name>A0A061QXC4_9CHLO</name>
<dbReference type="InterPro" id="IPR037188">
    <property type="entry name" value="Sdo1/SBDS_central_sf"/>
</dbReference>
<comment type="similarity">
    <text evidence="3">Belongs to the SDO1/SBDS family.</text>
</comment>
<dbReference type="FunFam" id="3.30.1250.10:FF:000001">
    <property type="entry name" value="SBDS, ribosome maturation factor"/>
    <property type="match status" value="1"/>
</dbReference>
<keyword evidence="4" id="KW-0963">Cytoplasm</keyword>
<dbReference type="AlphaFoldDB" id="A0A061QXC4"/>
<evidence type="ECO:0000313" key="11">
    <source>
        <dbReference type="EMBL" id="JAC64363.1"/>
    </source>
</evidence>
<evidence type="ECO:0000256" key="7">
    <source>
        <dbReference type="ARBA" id="ARBA00049708"/>
    </source>
</evidence>
<dbReference type="InterPro" id="IPR002140">
    <property type="entry name" value="Sdo1/SBDS"/>
</dbReference>
<evidence type="ECO:0000256" key="6">
    <source>
        <dbReference type="ARBA" id="ARBA00023242"/>
    </source>
</evidence>
<sequence length="386" mass="42771">MSMKVFQPVGQKRLTNVAVVRYKKGGKRFEVACYKNKVVNWRNGTEKDLDEVLQSTTVFSNVSKAVLAKDKDLQEVFGTTDQEKICILILEKGEFQVSDKERKLEYSNLFKDVASILVDKCINPETQRPYTITMLERALRDVHFNPDPKRSAKQQALEALPLLRQRFPIERARMRLQVLAPLSAEAQVMQMLSELEAEIQAADRGPRCGGAEAADGLCVTCLVEPGGFRRIFNQIQELLGDGGAVQLLSTVSAPDRKGEAAIPSEGLESGAPVERAAEQLERMQTADSGAAVGRPAGAAVPSRQQPTGAHQHEVVYPRGPISDVPDEYAARRERFLELDSLQVGWTVELRRRGSGGSIEACFYDSEGTFYKTFADARRVALKRRSG</sequence>
<reference evidence="11" key="1">
    <citation type="submission" date="2014-05" db="EMBL/GenBank/DDBJ databases">
        <title>The transcriptome of the halophilic microalga Tetraselmis sp. GSL018 isolated from the Great Salt Lake, Utah.</title>
        <authorList>
            <person name="Jinkerson R.E."/>
            <person name="D'Adamo S."/>
            <person name="Posewitz M.C."/>
        </authorList>
    </citation>
    <scope>NUCLEOTIDE SEQUENCE</scope>
    <source>
        <strain evidence="11">GSL018</strain>
    </source>
</reference>
<comment type="subunit">
    <text evidence="7">Associates with the 60S ribosomal subunit.</text>
</comment>
<dbReference type="SUPFAM" id="SSF109728">
    <property type="entry name" value="Hypothetical protein AF0491, middle domain"/>
    <property type="match status" value="1"/>
</dbReference>
<dbReference type="GO" id="GO:0042256">
    <property type="term" value="P:cytosolic ribosome assembly"/>
    <property type="evidence" value="ECO:0007669"/>
    <property type="project" value="InterPro"/>
</dbReference>
<gene>
    <name evidence="11" type="primary">SBDS</name>
    <name evidence="11" type="ORF">TSPGSL018_18456</name>
</gene>
<dbReference type="GO" id="GO:0005634">
    <property type="term" value="C:nucleus"/>
    <property type="evidence" value="ECO:0007669"/>
    <property type="project" value="UniProtKB-SubCell"/>
</dbReference>
<dbReference type="NCBIfam" id="TIGR00291">
    <property type="entry name" value="RNA_SBDS"/>
    <property type="match status" value="1"/>
</dbReference>
<keyword evidence="5" id="KW-0690">Ribosome biogenesis</keyword>
<dbReference type="InterPro" id="IPR039100">
    <property type="entry name" value="Sdo1/SBDS-like"/>
</dbReference>
<dbReference type="InterPro" id="IPR036786">
    <property type="entry name" value="Ribosome_mat_SBDS_N_sf"/>
</dbReference>
<feature type="domain" description="Ribosome maturation protein SDO1/SBDS central" evidence="10">
    <location>
        <begin position="111"/>
        <end position="172"/>
    </location>
</feature>
<evidence type="ECO:0000256" key="5">
    <source>
        <dbReference type="ARBA" id="ARBA00022517"/>
    </source>
</evidence>
<evidence type="ECO:0000256" key="4">
    <source>
        <dbReference type="ARBA" id="ARBA00022490"/>
    </source>
</evidence>
<dbReference type="PANTHER" id="PTHR10927:SF1">
    <property type="entry name" value="RIBOSOME MATURATION PROTEIN SBDS"/>
    <property type="match status" value="1"/>
</dbReference>
<dbReference type="Gene3D" id="1.10.10.900">
    <property type="entry name" value="SBDS protein C-terminal domain, subdomain 1"/>
    <property type="match status" value="1"/>
</dbReference>
<comment type="subcellular location">
    <subcellularLocation>
        <location evidence="2">Cytoplasm</location>
    </subcellularLocation>
    <subcellularLocation>
        <location evidence="1">Nucleus</location>
    </subcellularLocation>
</comment>
<evidence type="ECO:0000256" key="8">
    <source>
        <dbReference type="SAM" id="MobiDB-lite"/>
    </source>
</evidence>